<proteinExistence type="predicted"/>
<evidence type="ECO:0000256" key="2">
    <source>
        <dbReference type="SAM" id="Phobius"/>
    </source>
</evidence>
<protein>
    <submittedName>
        <fullName evidence="3">Uncharacterized protein</fullName>
    </submittedName>
</protein>
<keyword evidence="4" id="KW-1185">Reference proteome</keyword>
<reference evidence="3 4" key="1">
    <citation type="journal article" date="2018" name="Genome Biol. Evol.">
        <title>Multiple Roots of Fruiting Body Formation in Amoebozoa.</title>
        <authorList>
            <person name="Hillmann F."/>
            <person name="Forbes G."/>
            <person name="Novohradska S."/>
            <person name="Ferling I."/>
            <person name="Riege K."/>
            <person name="Groth M."/>
            <person name="Westermann M."/>
            <person name="Marz M."/>
            <person name="Spaller T."/>
            <person name="Winckler T."/>
            <person name="Schaap P."/>
            <person name="Glockner G."/>
        </authorList>
    </citation>
    <scope>NUCLEOTIDE SEQUENCE [LARGE SCALE GENOMIC DNA]</scope>
    <source>
        <strain evidence="3 4">Jena</strain>
    </source>
</reference>
<dbReference type="AlphaFoldDB" id="A0A2P6MQR8"/>
<keyword evidence="2" id="KW-1133">Transmembrane helix</keyword>
<organism evidence="3 4">
    <name type="scientific">Planoprotostelium fungivorum</name>
    <dbReference type="NCBI Taxonomy" id="1890364"/>
    <lineage>
        <taxon>Eukaryota</taxon>
        <taxon>Amoebozoa</taxon>
        <taxon>Evosea</taxon>
        <taxon>Variosea</taxon>
        <taxon>Cavosteliida</taxon>
        <taxon>Cavosteliaceae</taxon>
        <taxon>Planoprotostelium</taxon>
    </lineage>
</organism>
<evidence type="ECO:0000313" key="4">
    <source>
        <dbReference type="Proteomes" id="UP000241769"/>
    </source>
</evidence>
<keyword evidence="2" id="KW-0812">Transmembrane</keyword>
<gene>
    <name evidence="3" type="ORF">PROFUN_16373</name>
</gene>
<dbReference type="InParanoid" id="A0A2P6MQR8"/>
<name>A0A2P6MQR8_9EUKA</name>
<comment type="caution">
    <text evidence="3">The sequence shown here is derived from an EMBL/GenBank/DDBJ whole genome shotgun (WGS) entry which is preliminary data.</text>
</comment>
<keyword evidence="2" id="KW-0472">Membrane</keyword>
<feature type="transmembrane region" description="Helical" evidence="2">
    <location>
        <begin position="35"/>
        <end position="58"/>
    </location>
</feature>
<feature type="region of interest" description="Disordered" evidence="1">
    <location>
        <begin position="1"/>
        <end position="28"/>
    </location>
</feature>
<evidence type="ECO:0000313" key="3">
    <source>
        <dbReference type="EMBL" id="PRP74042.1"/>
    </source>
</evidence>
<dbReference type="EMBL" id="MDYQ01000503">
    <property type="protein sequence ID" value="PRP74042.1"/>
    <property type="molecule type" value="Genomic_DNA"/>
</dbReference>
<dbReference type="Proteomes" id="UP000241769">
    <property type="component" value="Unassembled WGS sequence"/>
</dbReference>
<accession>A0A2P6MQR8</accession>
<evidence type="ECO:0000256" key="1">
    <source>
        <dbReference type="SAM" id="MobiDB-lite"/>
    </source>
</evidence>
<sequence length="86" mass="9517">MSPSFKQLPWSPKCGAVQSDKQSTDKEKASASTNLAGAITLTGGASIATAAYVIYALYRWWQHQKNTLKSWSKSLHISYQLAEPER</sequence>